<keyword evidence="4" id="KW-0256">Endoplasmic reticulum</keyword>
<evidence type="ECO:0000256" key="2">
    <source>
        <dbReference type="ARBA" id="ARBA00004240"/>
    </source>
</evidence>
<evidence type="ECO:0000256" key="3">
    <source>
        <dbReference type="ARBA" id="ARBA00004370"/>
    </source>
</evidence>
<evidence type="ECO:0000256" key="5">
    <source>
        <dbReference type="ARBA" id="ARBA00023128"/>
    </source>
</evidence>
<evidence type="ECO:0008006" key="9">
    <source>
        <dbReference type="Google" id="ProtNLM"/>
    </source>
</evidence>
<dbReference type="AlphaFoldDB" id="A0A6A6QTS2"/>
<comment type="subcellular location">
    <subcellularLocation>
        <location evidence="2">Endoplasmic reticulum</location>
    </subcellularLocation>
    <subcellularLocation>
        <location evidence="3">Membrane</location>
    </subcellularLocation>
    <subcellularLocation>
        <location evidence="1">Mitochondrion</location>
    </subcellularLocation>
</comment>
<gene>
    <name evidence="7" type="ORF">BU16DRAFT_459726</name>
</gene>
<dbReference type="OrthoDB" id="5086500at2759"/>
<dbReference type="PANTHER" id="PTHR48182:SF2">
    <property type="entry name" value="PROTEIN SERAC1"/>
    <property type="match status" value="1"/>
</dbReference>
<organism evidence="7 8">
    <name type="scientific">Lophium mytilinum</name>
    <dbReference type="NCBI Taxonomy" id="390894"/>
    <lineage>
        <taxon>Eukaryota</taxon>
        <taxon>Fungi</taxon>
        <taxon>Dikarya</taxon>
        <taxon>Ascomycota</taxon>
        <taxon>Pezizomycotina</taxon>
        <taxon>Dothideomycetes</taxon>
        <taxon>Pleosporomycetidae</taxon>
        <taxon>Mytilinidiales</taxon>
        <taxon>Mytilinidiaceae</taxon>
        <taxon>Lophium</taxon>
    </lineage>
</organism>
<dbReference type="GO" id="GO:0005739">
    <property type="term" value="C:mitochondrion"/>
    <property type="evidence" value="ECO:0007669"/>
    <property type="project" value="UniProtKB-SubCell"/>
</dbReference>
<feature type="non-terminal residue" evidence="7">
    <location>
        <position position="1"/>
    </location>
</feature>
<dbReference type="InterPro" id="IPR052374">
    <property type="entry name" value="SERAC1"/>
</dbReference>
<proteinExistence type="predicted"/>
<dbReference type="Proteomes" id="UP000799750">
    <property type="component" value="Unassembled WGS sequence"/>
</dbReference>
<dbReference type="GO" id="GO:0016020">
    <property type="term" value="C:membrane"/>
    <property type="evidence" value="ECO:0007669"/>
    <property type="project" value="UniProtKB-SubCell"/>
</dbReference>
<evidence type="ECO:0000313" key="8">
    <source>
        <dbReference type="Proteomes" id="UP000799750"/>
    </source>
</evidence>
<keyword evidence="6" id="KW-0472">Membrane</keyword>
<evidence type="ECO:0000256" key="4">
    <source>
        <dbReference type="ARBA" id="ARBA00022824"/>
    </source>
</evidence>
<dbReference type="GO" id="GO:0005783">
    <property type="term" value="C:endoplasmic reticulum"/>
    <property type="evidence" value="ECO:0007669"/>
    <property type="project" value="UniProtKB-SubCell"/>
</dbReference>
<accession>A0A6A6QTS2</accession>
<sequence>TISIVAVHGLDGHREKSWTADNGVLWLQTLLPKDVPNARVLTYGYDSRTRSSEHLSHQTLYGHSMSLISGLSLYRRRTKALIHSNMASVSDREHIKAIKLSTYGVMFFGTPHQGTESASWGKVLANVTSVFRHTNTAILEHLERDSEWLEIQLEQYKTISSEVFTIFCFESYPTPLPAGRSMMVNLLPGRMGGTSLTCVQMVPKVSAVVPGMRDAESVEIRKNHITLVKFGNRADDDFQTVAGHISIMCESAQEKVAQNWEDWEGIKRV</sequence>
<dbReference type="PANTHER" id="PTHR48182">
    <property type="entry name" value="PROTEIN SERAC1"/>
    <property type="match status" value="1"/>
</dbReference>
<evidence type="ECO:0000256" key="6">
    <source>
        <dbReference type="ARBA" id="ARBA00023136"/>
    </source>
</evidence>
<reference evidence="7" key="1">
    <citation type="journal article" date="2020" name="Stud. Mycol.">
        <title>101 Dothideomycetes genomes: a test case for predicting lifestyles and emergence of pathogens.</title>
        <authorList>
            <person name="Haridas S."/>
            <person name="Albert R."/>
            <person name="Binder M."/>
            <person name="Bloem J."/>
            <person name="Labutti K."/>
            <person name="Salamov A."/>
            <person name="Andreopoulos B."/>
            <person name="Baker S."/>
            <person name="Barry K."/>
            <person name="Bills G."/>
            <person name="Bluhm B."/>
            <person name="Cannon C."/>
            <person name="Castanera R."/>
            <person name="Culley D."/>
            <person name="Daum C."/>
            <person name="Ezra D."/>
            <person name="Gonzalez J."/>
            <person name="Henrissat B."/>
            <person name="Kuo A."/>
            <person name="Liang C."/>
            <person name="Lipzen A."/>
            <person name="Lutzoni F."/>
            <person name="Magnuson J."/>
            <person name="Mondo S."/>
            <person name="Nolan M."/>
            <person name="Ohm R."/>
            <person name="Pangilinan J."/>
            <person name="Park H.-J."/>
            <person name="Ramirez L."/>
            <person name="Alfaro M."/>
            <person name="Sun H."/>
            <person name="Tritt A."/>
            <person name="Yoshinaga Y."/>
            <person name="Zwiers L.-H."/>
            <person name="Turgeon B."/>
            <person name="Goodwin S."/>
            <person name="Spatafora J."/>
            <person name="Crous P."/>
            <person name="Grigoriev I."/>
        </authorList>
    </citation>
    <scope>NUCLEOTIDE SEQUENCE</scope>
    <source>
        <strain evidence="7">CBS 269.34</strain>
    </source>
</reference>
<keyword evidence="5" id="KW-0496">Mitochondrion</keyword>
<keyword evidence="8" id="KW-1185">Reference proteome</keyword>
<protein>
    <recommendedName>
        <fullName evidence="9">DUF676 domain-containing protein</fullName>
    </recommendedName>
</protein>
<name>A0A6A6QTS2_9PEZI</name>
<evidence type="ECO:0000256" key="1">
    <source>
        <dbReference type="ARBA" id="ARBA00004173"/>
    </source>
</evidence>
<evidence type="ECO:0000313" key="7">
    <source>
        <dbReference type="EMBL" id="KAF2495908.1"/>
    </source>
</evidence>
<dbReference type="EMBL" id="MU004188">
    <property type="protein sequence ID" value="KAF2495908.1"/>
    <property type="molecule type" value="Genomic_DNA"/>
</dbReference>